<proteinExistence type="predicted"/>
<evidence type="ECO:0000313" key="1">
    <source>
        <dbReference type="EMBL" id="OHA34229.1"/>
    </source>
</evidence>
<gene>
    <name evidence="1" type="ORF">A2938_00200</name>
</gene>
<dbReference type="AlphaFoldDB" id="A0A1G2NFK7"/>
<evidence type="ECO:0000313" key="2">
    <source>
        <dbReference type="Proteomes" id="UP000177797"/>
    </source>
</evidence>
<dbReference type="Proteomes" id="UP000177797">
    <property type="component" value="Unassembled WGS sequence"/>
</dbReference>
<name>A0A1G2NFK7_9BACT</name>
<reference evidence="1 2" key="1">
    <citation type="journal article" date="2016" name="Nat. Commun.">
        <title>Thousands of microbial genomes shed light on interconnected biogeochemical processes in an aquifer system.</title>
        <authorList>
            <person name="Anantharaman K."/>
            <person name="Brown C.T."/>
            <person name="Hug L.A."/>
            <person name="Sharon I."/>
            <person name="Castelle C.J."/>
            <person name="Probst A.J."/>
            <person name="Thomas B.C."/>
            <person name="Singh A."/>
            <person name="Wilkins M.J."/>
            <person name="Karaoz U."/>
            <person name="Brodie E.L."/>
            <person name="Williams K.H."/>
            <person name="Hubbard S.S."/>
            <person name="Banfield J.F."/>
        </authorList>
    </citation>
    <scope>NUCLEOTIDE SEQUENCE [LARGE SCALE GENOMIC DNA]</scope>
</reference>
<dbReference type="EMBL" id="MHSA01000014">
    <property type="protein sequence ID" value="OHA34229.1"/>
    <property type="molecule type" value="Genomic_DNA"/>
</dbReference>
<accession>A0A1G2NFK7</accession>
<protein>
    <recommendedName>
        <fullName evidence="3">Glycosyl transferase family 28 C-terminal domain-containing protein</fullName>
    </recommendedName>
</protein>
<dbReference type="InterPro" id="IPR043148">
    <property type="entry name" value="TagF_C"/>
</dbReference>
<organism evidence="1 2">
    <name type="scientific">Candidatus Taylorbacteria bacterium RIFCSPLOWO2_01_FULL_48_100</name>
    <dbReference type="NCBI Taxonomy" id="1802322"/>
    <lineage>
        <taxon>Bacteria</taxon>
        <taxon>Candidatus Tayloriibacteriota</taxon>
    </lineage>
</organism>
<sequence>MYKIKKEKMIKNLNKNLENVRPRPVSNGMKTIFIPIFSGIEGKNILRTGIYKRLAAEENARLVFFVKNSERAAYYRKEFSSERVIFEVVPKLCISSTDAFFSFLKFYLLRTHTIDLKRKTNLERTGNYFNFILSFLANKTLAWPLMRKAVRFLDAQLVETPEPIKNFFDEYQPNLVFIADLFDNTEAAFLREARRRKIKTVGFLSTWDRVSSRWMIRLLPDEMIVFNNCLKKETAEYADMPQEKIFISGAVQLDRHSSYAQTARPFAESYIVYGPLGRTFDKTAESDKEMVAILNSFIENKQCGFNGTEKIIVRFPPNDFIKKEELEQLPHIVYDIPGTRFGNTRGQDWDMSEAELDELNNLLHHALLVICYYSSLSIDAAALGKPVININFYPTDERKRHPYYDTTHYAKVKALGGIVLVESKEELCRATTAYIANPSLHARERCAIAEQQGLCADGTAGERVAEKLLEFL</sequence>
<dbReference type="Gene3D" id="3.40.50.12580">
    <property type="match status" value="1"/>
</dbReference>
<comment type="caution">
    <text evidence="1">The sequence shown here is derived from an EMBL/GenBank/DDBJ whole genome shotgun (WGS) entry which is preliminary data.</text>
</comment>
<dbReference type="SUPFAM" id="SSF53756">
    <property type="entry name" value="UDP-Glycosyltransferase/glycogen phosphorylase"/>
    <property type="match status" value="1"/>
</dbReference>
<evidence type="ECO:0008006" key="3">
    <source>
        <dbReference type="Google" id="ProtNLM"/>
    </source>
</evidence>